<dbReference type="Proteomes" id="UP000001396">
    <property type="component" value="Unassembled WGS sequence"/>
</dbReference>
<feature type="compositionally biased region" description="Acidic residues" evidence="5">
    <location>
        <begin position="330"/>
        <end position="370"/>
    </location>
</feature>
<keyword evidence="2 4" id="KW-0863">Zinc-finger</keyword>
<dbReference type="FunCoup" id="D3B6E5">
    <property type="interactions" value="960"/>
</dbReference>
<dbReference type="GO" id="GO:0003729">
    <property type="term" value="F:mRNA binding"/>
    <property type="evidence" value="ECO:0007669"/>
    <property type="project" value="TreeGrafter"/>
</dbReference>
<evidence type="ECO:0000256" key="5">
    <source>
        <dbReference type="SAM" id="MobiDB-lite"/>
    </source>
</evidence>
<evidence type="ECO:0000256" key="2">
    <source>
        <dbReference type="ARBA" id="ARBA00022771"/>
    </source>
</evidence>
<feature type="zinc finger region" description="C3H1-type" evidence="4">
    <location>
        <begin position="170"/>
        <end position="208"/>
    </location>
</feature>
<dbReference type="InParanoid" id="D3B6E5"/>
<dbReference type="PANTHER" id="PTHR12681:SF0">
    <property type="entry name" value="ZINC FINGER CCCH DOMAIN-CONTAINING PROTEIN 15"/>
    <property type="match status" value="1"/>
</dbReference>
<protein>
    <submittedName>
        <fullName evidence="7">CCCH-type zinc finger-containing protein</fullName>
    </submittedName>
</protein>
<proteinExistence type="predicted"/>
<dbReference type="GO" id="GO:0005829">
    <property type="term" value="C:cytosol"/>
    <property type="evidence" value="ECO:0007669"/>
    <property type="project" value="TreeGrafter"/>
</dbReference>
<dbReference type="Gene3D" id="4.10.1000.10">
    <property type="entry name" value="Zinc finger, CCCH-type"/>
    <property type="match status" value="1"/>
</dbReference>
<feature type="region of interest" description="Disordered" evidence="5">
    <location>
        <begin position="1"/>
        <end position="24"/>
    </location>
</feature>
<dbReference type="Pfam" id="PF00642">
    <property type="entry name" value="zf-CCCH"/>
    <property type="match status" value="1"/>
</dbReference>
<sequence length="370" mass="42589">MPPKGATNKKSLEKEKKQKIEDKTFGLKNKNKSKKVAQFVKNVEQQVNNNVNQKKAANRTDQAKKDKELAEKAKKEMADLLKPTIVQAKVPLGVDPKSIVCEFFKAGQCTKGNKCKFAHDLMVARKDAKIDIYTDRRNADDKAVDSMENWDDDKLKKVIDNKRTNENKNLKTTIVCKYFLEAIEASKYGWFWECPNGGDKCMYQHCLPPGYVLQKKKKKGEEEEVEQIPLEELIEEERAKLTKTTPVTLETFLKWKEEKRIQKEKAAKEAEEKRAADIKAGKTSMSGREMFVYNPDLFIDDEAAIDVKDKEYEEPEEELANNVDKSLFIGEDEDLPDSDDDDEDEDEDEDDEDDDEDDGYQGEEEEDDDE</sequence>
<dbReference type="STRING" id="670386.D3B6E5"/>
<dbReference type="OMA" id="GREMFYF"/>
<feature type="zinc finger region" description="C3H1-type" evidence="4">
    <location>
        <begin position="95"/>
        <end position="122"/>
    </location>
</feature>
<evidence type="ECO:0000313" key="8">
    <source>
        <dbReference type="Proteomes" id="UP000001396"/>
    </source>
</evidence>
<dbReference type="AlphaFoldDB" id="D3B6E5"/>
<evidence type="ECO:0000256" key="3">
    <source>
        <dbReference type="ARBA" id="ARBA00022833"/>
    </source>
</evidence>
<feature type="domain" description="C3H1-type" evidence="6">
    <location>
        <begin position="95"/>
        <end position="122"/>
    </location>
</feature>
<evidence type="ECO:0000256" key="4">
    <source>
        <dbReference type="PROSITE-ProRule" id="PRU00723"/>
    </source>
</evidence>
<dbReference type="Gene3D" id="6.20.400.10">
    <property type="match status" value="1"/>
</dbReference>
<dbReference type="SUPFAM" id="SSF90229">
    <property type="entry name" value="CCCH zinc finger"/>
    <property type="match status" value="1"/>
</dbReference>
<name>D3B6E5_HETP5</name>
<dbReference type="Pfam" id="PF16543">
    <property type="entry name" value="DFRP_C"/>
    <property type="match status" value="1"/>
</dbReference>
<dbReference type="InterPro" id="IPR000571">
    <property type="entry name" value="Znf_CCCH"/>
</dbReference>
<dbReference type="EMBL" id="ADBJ01000017">
    <property type="protein sequence ID" value="EFA82915.1"/>
    <property type="molecule type" value="Genomic_DNA"/>
</dbReference>
<dbReference type="GO" id="GO:0002181">
    <property type="term" value="P:cytoplasmic translation"/>
    <property type="evidence" value="ECO:0007669"/>
    <property type="project" value="TreeGrafter"/>
</dbReference>
<keyword evidence="8" id="KW-1185">Reference proteome</keyword>
<evidence type="ECO:0000259" key="6">
    <source>
        <dbReference type="PROSITE" id="PS50103"/>
    </source>
</evidence>
<feature type="compositionally biased region" description="Basic and acidic residues" evidence="5">
    <location>
        <begin position="10"/>
        <end position="24"/>
    </location>
</feature>
<dbReference type="GO" id="GO:0008270">
    <property type="term" value="F:zinc ion binding"/>
    <property type="evidence" value="ECO:0007669"/>
    <property type="project" value="UniProtKB-KW"/>
</dbReference>
<keyword evidence="3 4" id="KW-0862">Zinc</keyword>
<accession>D3B6E5</accession>
<dbReference type="PROSITE" id="PS50103">
    <property type="entry name" value="ZF_C3H1"/>
    <property type="match status" value="2"/>
</dbReference>
<feature type="region of interest" description="Disordered" evidence="5">
    <location>
        <begin position="308"/>
        <end position="370"/>
    </location>
</feature>
<keyword evidence="1 4" id="KW-0479">Metal-binding</keyword>
<dbReference type="RefSeq" id="XP_020435032.1">
    <property type="nucleotide sequence ID" value="XM_020574618.1"/>
</dbReference>
<organism evidence="7 8">
    <name type="scientific">Heterostelium pallidum (strain ATCC 26659 / Pp 5 / PN500)</name>
    <name type="common">Cellular slime mold</name>
    <name type="synonym">Polysphondylium pallidum</name>
    <dbReference type="NCBI Taxonomy" id="670386"/>
    <lineage>
        <taxon>Eukaryota</taxon>
        <taxon>Amoebozoa</taxon>
        <taxon>Evosea</taxon>
        <taxon>Eumycetozoa</taxon>
        <taxon>Dictyostelia</taxon>
        <taxon>Acytosteliales</taxon>
        <taxon>Acytosteliaceae</taxon>
        <taxon>Heterostelium</taxon>
    </lineage>
</organism>
<reference evidence="7 8" key="1">
    <citation type="journal article" date="2011" name="Genome Res.">
        <title>Phylogeny-wide analysis of social amoeba genomes highlights ancient origins for complex intercellular communication.</title>
        <authorList>
            <person name="Heidel A.J."/>
            <person name="Lawal H.M."/>
            <person name="Felder M."/>
            <person name="Schilde C."/>
            <person name="Helps N.R."/>
            <person name="Tunggal B."/>
            <person name="Rivero F."/>
            <person name="John U."/>
            <person name="Schleicher M."/>
            <person name="Eichinger L."/>
            <person name="Platzer M."/>
            <person name="Noegel A.A."/>
            <person name="Schaap P."/>
            <person name="Gloeckner G."/>
        </authorList>
    </citation>
    <scope>NUCLEOTIDE SEQUENCE [LARGE SCALE GENOMIC DNA]</scope>
    <source>
        <strain evidence="8">ATCC 26659 / Pp 5 / PN500</strain>
    </source>
</reference>
<comment type="caution">
    <text evidence="7">The sequence shown here is derived from an EMBL/GenBank/DDBJ whole genome shotgun (WGS) entry which is preliminary data.</text>
</comment>
<dbReference type="InterPro" id="IPR036855">
    <property type="entry name" value="Znf_CCCH_sf"/>
</dbReference>
<gene>
    <name evidence="7" type="ORF">PPL_03693</name>
</gene>
<dbReference type="PANTHER" id="PTHR12681">
    <property type="entry name" value="ZINC FINGER-CONTAINING PROTEIN P48ZNF"/>
    <property type="match status" value="1"/>
</dbReference>
<evidence type="ECO:0000313" key="7">
    <source>
        <dbReference type="EMBL" id="EFA82915.1"/>
    </source>
</evidence>
<dbReference type="SMART" id="SM00356">
    <property type="entry name" value="ZnF_C3H1"/>
    <property type="match status" value="2"/>
</dbReference>
<feature type="region of interest" description="Disordered" evidence="5">
    <location>
        <begin position="48"/>
        <end position="68"/>
    </location>
</feature>
<evidence type="ECO:0000256" key="1">
    <source>
        <dbReference type="ARBA" id="ARBA00022723"/>
    </source>
</evidence>
<dbReference type="InterPro" id="IPR032378">
    <property type="entry name" value="ZC3H15/TMA46_C"/>
</dbReference>
<dbReference type="GeneID" id="31359180"/>
<feature type="domain" description="C3H1-type" evidence="6">
    <location>
        <begin position="170"/>
        <end position="208"/>
    </location>
</feature>